<sequence>MSQITAALSTLFVALLASIATAQPAPGLPLWCSYPGFTPGQTHGTDALSCAVASACQTVDQYWTNFAGGSSGTPLNCLLPGAVPQIAPGVNPTNIGTYGLCGATFTQSPLSTATGAVYGAIRTFVDYQNVLYVTVAIDSGPGGSQLFYEYPSLYGSFAASLYVWYNVSSLVTDQYEYPVILTPG</sequence>
<name>A0A699ZT25_HAELA</name>
<feature type="non-terminal residue" evidence="2">
    <location>
        <position position="184"/>
    </location>
</feature>
<reference evidence="2 3" key="1">
    <citation type="submission" date="2020-02" db="EMBL/GenBank/DDBJ databases">
        <title>Draft genome sequence of Haematococcus lacustris strain NIES-144.</title>
        <authorList>
            <person name="Morimoto D."/>
            <person name="Nakagawa S."/>
            <person name="Yoshida T."/>
            <person name="Sawayama S."/>
        </authorList>
    </citation>
    <scope>NUCLEOTIDE SEQUENCE [LARGE SCALE GENOMIC DNA]</scope>
    <source>
        <strain evidence="2 3">NIES-144</strain>
    </source>
</reference>
<evidence type="ECO:0000313" key="3">
    <source>
        <dbReference type="Proteomes" id="UP000485058"/>
    </source>
</evidence>
<keyword evidence="3" id="KW-1185">Reference proteome</keyword>
<protein>
    <submittedName>
        <fullName evidence="2">Uncharacterized protein</fullName>
    </submittedName>
</protein>
<comment type="caution">
    <text evidence="2">The sequence shown here is derived from an EMBL/GenBank/DDBJ whole genome shotgun (WGS) entry which is preliminary data.</text>
</comment>
<feature type="signal peptide" evidence="1">
    <location>
        <begin position="1"/>
        <end position="22"/>
    </location>
</feature>
<dbReference type="Proteomes" id="UP000485058">
    <property type="component" value="Unassembled WGS sequence"/>
</dbReference>
<organism evidence="2 3">
    <name type="scientific">Haematococcus lacustris</name>
    <name type="common">Green alga</name>
    <name type="synonym">Haematococcus pluvialis</name>
    <dbReference type="NCBI Taxonomy" id="44745"/>
    <lineage>
        <taxon>Eukaryota</taxon>
        <taxon>Viridiplantae</taxon>
        <taxon>Chlorophyta</taxon>
        <taxon>core chlorophytes</taxon>
        <taxon>Chlorophyceae</taxon>
        <taxon>CS clade</taxon>
        <taxon>Chlamydomonadales</taxon>
        <taxon>Haematococcaceae</taxon>
        <taxon>Haematococcus</taxon>
    </lineage>
</organism>
<evidence type="ECO:0000256" key="1">
    <source>
        <dbReference type="SAM" id="SignalP"/>
    </source>
</evidence>
<feature type="non-terminal residue" evidence="2">
    <location>
        <position position="1"/>
    </location>
</feature>
<keyword evidence="1" id="KW-0732">Signal</keyword>
<accession>A0A699ZT25</accession>
<gene>
    <name evidence="2" type="ORF">HaLaN_15999</name>
</gene>
<dbReference type="EMBL" id="BLLF01001406">
    <property type="protein sequence ID" value="GFH19102.1"/>
    <property type="molecule type" value="Genomic_DNA"/>
</dbReference>
<feature type="chain" id="PRO_5025643121" evidence="1">
    <location>
        <begin position="23"/>
        <end position="184"/>
    </location>
</feature>
<proteinExistence type="predicted"/>
<evidence type="ECO:0000313" key="2">
    <source>
        <dbReference type="EMBL" id="GFH19102.1"/>
    </source>
</evidence>
<dbReference type="AlphaFoldDB" id="A0A699ZT25"/>